<keyword evidence="4 6" id="KW-0238">DNA-binding</keyword>
<keyword evidence="5 6" id="KW-0804">Transcription</keyword>
<sequence>MVIVHVCNQLDHLSGSGFSPSSARPQDGAERAVVYNGPKVANPDDAEDLLQATFLEALRNEHKFRHDSLLLTWLCGIAFNLIRSHFRRLYNQPFHDDLQECGVLEMADSRDVVSEVSGLRQLVRVFRAMETLPPNMEEVIRVAMEMEGNYLETAARLDIPVGTVRSRLSRAREQLKRRVSSEY</sequence>
<evidence type="ECO:0000259" key="8">
    <source>
        <dbReference type="Pfam" id="PF04545"/>
    </source>
</evidence>
<dbReference type="InterPro" id="IPR036388">
    <property type="entry name" value="WH-like_DNA-bd_sf"/>
</dbReference>
<dbReference type="CDD" id="cd06171">
    <property type="entry name" value="Sigma70_r4"/>
    <property type="match status" value="1"/>
</dbReference>
<dbReference type="InterPro" id="IPR039425">
    <property type="entry name" value="RNA_pol_sigma-70-like"/>
</dbReference>
<feature type="domain" description="RNA polymerase sigma-70 region 4" evidence="8">
    <location>
        <begin position="128"/>
        <end position="176"/>
    </location>
</feature>
<dbReference type="GO" id="GO:0006352">
    <property type="term" value="P:DNA-templated transcription initiation"/>
    <property type="evidence" value="ECO:0007669"/>
    <property type="project" value="InterPro"/>
</dbReference>
<dbReference type="GO" id="GO:0016987">
    <property type="term" value="F:sigma factor activity"/>
    <property type="evidence" value="ECO:0007669"/>
    <property type="project" value="UniProtKB-KW"/>
</dbReference>
<dbReference type="SUPFAM" id="SSF88659">
    <property type="entry name" value="Sigma3 and sigma4 domains of RNA polymerase sigma factors"/>
    <property type="match status" value="1"/>
</dbReference>
<dbReference type="PROSITE" id="PS01063">
    <property type="entry name" value="SIGMA70_ECF"/>
    <property type="match status" value="1"/>
</dbReference>
<name>Q6S7E6_9PSED</name>
<keyword evidence="2 6" id="KW-0805">Transcription regulation</keyword>
<keyword evidence="3 6" id="KW-0731">Sigma factor</keyword>
<dbReference type="Gene3D" id="1.10.1740.10">
    <property type="match status" value="1"/>
</dbReference>
<evidence type="ECO:0000256" key="1">
    <source>
        <dbReference type="ARBA" id="ARBA00010641"/>
    </source>
</evidence>
<evidence type="ECO:0000256" key="6">
    <source>
        <dbReference type="RuleBase" id="RU000716"/>
    </source>
</evidence>
<dbReference type="GO" id="GO:0003677">
    <property type="term" value="F:DNA binding"/>
    <property type="evidence" value="ECO:0007669"/>
    <property type="project" value="UniProtKB-KW"/>
</dbReference>
<comment type="similarity">
    <text evidence="1 6">Belongs to the sigma-70 factor family. ECF subfamily.</text>
</comment>
<dbReference type="EMBL" id="AY463491">
    <property type="protein sequence ID" value="AAR25629.1"/>
    <property type="molecule type" value="Genomic_DNA"/>
</dbReference>
<dbReference type="InterPro" id="IPR007627">
    <property type="entry name" value="RNA_pol_sigma70_r2"/>
</dbReference>
<proteinExistence type="inferred from homology"/>
<evidence type="ECO:0000256" key="2">
    <source>
        <dbReference type="ARBA" id="ARBA00023015"/>
    </source>
</evidence>
<dbReference type="SUPFAM" id="SSF88946">
    <property type="entry name" value="Sigma2 domain of RNA polymerase sigma factors"/>
    <property type="match status" value="1"/>
</dbReference>
<dbReference type="Pfam" id="PF04545">
    <property type="entry name" value="Sigma70_r4"/>
    <property type="match status" value="1"/>
</dbReference>
<dbReference type="InterPro" id="IPR013325">
    <property type="entry name" value="RNA_pol_sigma_r2"/>
</dbReference>
<evidence type="ECO:0000256" key="5">
    <source>
        <dbReference type="ARBA" id="ARBA00023163"/>
    </source>
</evidence>
<feature type="domain" description="RNA polymerase sigma-70 region 2" evidence="7">
    <location>
        <begin position="40"/>
        <end position="88"/>
    </location>
</feature>
<protein>
    <recommendedName>
        <fullName evidence="6">RNA polymerase sigma factor</fullName>
    </recommendedName>
</protein>
<dbReference type="InterPro" id="IPR013324">
    <property type="entry name" value="RNA_pol_sigma_r3/r4-like"/>
</dbReference>
<evidence type="ECO:0000259" key="7">
    <source>
        <dbReference type="Pfam" id="PF04542"/>
    </source>
</evidence>
<dbReference type="PANTHER" id="PTHR43133:SF8">
    <property type="entry name" value="RNA POLYMERASE SIGMA FACTOR HI_1459-RELATED"/>
    <property type="match status" value="1"/>
</dbReference>
<organism evidence="9">
    <name type="scientific">Pseudomonas sp. KD</name>
    <dbReference type="NCBI Taxonomy" id="255443"/>
    <lineage>
        <taxon>Bacteria</taxon>
        <taxon>Pseudomonadati</taxon>
        <taxon>Pseudomonadota</taxon>
        <taxon>Gammaproteobacteria</taxon>
        <taxon>Pseudomonadales</taxon>
        <taxon>Pseudomonadaceae</taxon>
        <taxon>Pseudomonas</taxon>
    </lineage>
</organism>
<reference evidence="9" key="1">
    <citation type="journal article" date="2004" name="Appl. Environ. Microbiol.">
        <title>Comparison of ATPase-encoding type III secretion system hrcN genes in biocontrol fluorescent Pseudomonads and in phytopathogenic proteobacteria.</title>
        <authorList>
            <person name="Rezzonico F."/>
            <person name="Defago G."/>
            <person name="Moenne-Loccoz Y."/>
        </authorList>
    </citation>
    <scope>NUCLEOTIDE SEQUENCE</scope>
    <source>
        <strain evidence="9">KD</strain>
    </source>
</reference>
<dbReference type="Gene3D" id="1.10.10.10">
    <property type="entry name" value="Winged helix-like DNA-binding domain superfamily/Winged helix DNA-binding domain"/>
    <property type="match status" value="1"/>
</dbReference>
<evidence type="ECO:0000256" key="3">
    <source>
        <dbReference type="ARBA" id="ARBA00023082"/>
    </source>
</evidence>
<gene>
    <name evidence="9" type="primary">hrpL</name>
</gene>
<dbReference type="Pfam" id="PF04542">
    <property type="entry name" value="Sigma70_r2"/>
    <property type="match status" value="1"/>
</dbReference>
<dbReference type="InterPro" id="IPR000838">
    <property type="entry name" value="RNA_pol_sigma70_ECF_CS"/>
</dbReference>
<dbReference type="InterPro" id="IPR014284">
    <property type="entry name" value="RNA_pol_sigma-70_dom"/>
</dbReference>
<evidence type="ECO:0000256" key="4">
    <source>
        <dbReference type="ARBA" id="ARBA00023125"/>
    </source>
</evidence>
<dbReference type="PANTHER" id="PTHR43133">
    <property type="entry name" value="RNA POLYMERASE ECF-TYPE SIGMA FACTO"/>
    <property type="match status" value="1"/>
</dbReference>
<dbReference type="NCBIfam" id="TIGR02937">
    <property type="entry name" value="sigma70-ECF"/>
    <property type="match status" value="1"/>
</dbReference>
<dbReference type="AlphaFoldDB" id="Q6S7E6"/>
<dbReference type="InterPro" id="IPR007630">
    <property type="entry name" value="RNA_pol_sigma70_r4"/>
</dbReference>
<accession>Q6S7E6</accession>
<evidence type="ECO:0000313" key="9">
    <source>
        <dbReference type="EMBL" id="AAR25629.1"/>
    </source>
</evidence>